<feature type="domain" description="CKK" evidence="4">
    <location>
        <begin position="586"/>
        <end position="719"/>
    </location>
</feature>
<feature type="region of interest" description="Disordered" evidence="3">
    <location>
        <begin position="327"/>
        <end position="430"/>
    </location>
</feature>
<dbReference type="GO" id="GO:0031122">
    <property type="term" value="P:cytoplasmic microtubule organization"/>
    <property type="evidence" value="ECO:0007669"/>
    <property type="project" value="TreeGrafter"/>
</dbReference>
<dbReference type="PROSITE" id="PS51508">
    <property type="entry name" value="CKK"/>
    <property type="match status" value="1"/>
</dbReference>
<dbReference type="Proteomes" id="UP001176961">
    <property type="component" value="Unassembled WGS sequence"/>
</dbReference>
<dbReference type="InterPro" id="IPR014797">
    <property type="entry name" value="CKK_CAMSAP"/>
</dbReference>
<dbReference type="InterPro" id="IPR011033">
    <property type="entry name" value="PRC_barrel-like_sf"/>
</dbReference>
<dbReference type="AlphaFoldDB" id="A0AA36HF57"/>
<feature type="compositionally biased region" description="Basic and acidic residues" evidence="3">
    <location>
        <begin position="554"/>
        <end position="564"/>
    </location>
</feature>
<comment type="similarity">
    <text evidence="1">Belongs to the CAMSAP1 family.</text>
</comment>
<feature type="region of interest" description="Disordered" evidence="3">
    <location>
        <begin position="106"/>
        <end position="130"/>
    </location>
</feature>
<feature type="compositionally biased region" description="Polar residues" evidence="3">
    <location>
        <begin position="396"/>
        <end position="419"/>
    </location>
</feature>
<accession>A0AA36HF57</accession>
<dbReference type="GO" id="GO:0036449">
    <property type="term" value="C:microtubule minus-end"/>
    <property type="evidence" value="ECO:0007669"/>
    <property type="project" value="TreeGrafter"/>
</dbReference>
<evidence type="ECO:0000259" key="4">
    <source>
        <dbReference type="PROSITE" id="PS51508"/>
    </source>
</evidence>
<dbReference type="GO" id="GO:0007026">
    <property type="term" value="P:negative regulation of microtubule depolymerization"/>
    <property type="evidence" value="ECO:0007669"/>
    <property type="project" value="TreeGrafter"/>
</dbReference>
<proteinExistence type="inferred from homology"/>
<evidence type="ECO:0000256" key="1">
    <source>
        <dbReference type="PROSITE-ProRule" id="PRU00841"/>
    </source>
</evidence>
<dbReference type="PANTHER" id="PTHR21595:SF0">
    <property type="entry name" value="PATRONIN"/>
    <property type="match status" value="1"/>
</dbReference>
<name>A0AA36HF57_CYLNA</name>
<reference evidence="5" key="1">
    <citation type="submission" date="2023-07" db="EMBL/GenBank/DDBJ databases">
        <authorList>
            <consortium name="CYATHOMIX"/>
        </authorList>
    </citation>
    <scope>NUCLEOTIDE SEQUENCE</scope>
    <source>
        <strain evidence="5">N/A</strain>
    </source>
</reference>
<dbReference type="EMBL" id="CATQJL010000326">
    <property type="protein sequence ID" value="CAJ0608813.1"/>
    <property type="molecule type" value="Genomic_DNA"/>
</dbReference>
<feature type="compositionally biased region" description="Basic and acidic residues" evidence="3">
    <location>
        <begin position="374"/>
        <end position="395"/>
    </location>
</feature>
<feature type="compositionally biased region" description="Low complexity" evidence="3">
    <location>
        <begin position="264"/>
        <end position="273"/>
    </location>
</feature>
<feature type="region of interest" description="Disordered" evidence="3">
    <location>
        <begin position="251"/>
        <end position="293"/>
    </location>
</feature>
<keyword evidence="6" id="KW-1185">Reference proteome</keyword>
<keyword evidence="2" id="KW-0175">Coiled coil</keyword>
<sequence length="724" mass="80597">MIYSVYCGPAPSAFDFDVEEPSTTLALMGIFTACWGCRKRNPANANPQQSAGNQDRGVRSTGQIFSLTEAKPRPLRRMTVPSPFSESVVSEFDEMEMVLPQYPTNFSRKGTVEDEEAKKTDPQMAPASARAGYGTLPRSVNAQFYNCAQPQGHYAQPQQLRACLSDGMLNYLVPGHAPSYGEYPTGLLQFPMQPPPGYTLDPYSSDPGLYMQKQLQQLNYPMSAHGVTGFSLHQPSTVGISMMTPPASAYSSVQAMPPSLDQHSSSPSYTLQQPPQPTQLMSTAGMMSAQHQQQLYQQQYAPYQGTPQLENQPPLEYESHEGASTFRLHSKDASSSRIDPPLEINRNLTNGGMTYQKDQVQRQSPCPVGAGPRRSRDSREGEAVAPEPERVRVQDSETTVASPQPSASRDPSNNTSGASTEEKATVPPGVTFEVTDDQAAEDFDKIAEQRRQAKRAALLTKMMMRKEENKRKVDQGKQRNAEKRLAEIARRMAEQRKLEKELQRQKILDDFRRRKMGEELGVKFRSNSARSCRGHSQPPFVRTKSQMSESAMGADRKRGEEGRPPRARSQSAVDRRNSVASLQEPTHKLFAKAALKSNRGLIINALQYSVFPGPVDDLTRMKTMTDLAASDAKHFLILFRDYKYRGLYSWDQISDTAIKISGQGPPKCSESIMKLMFKYDSGAKNFSQIPTKHLGATIDGFCIQDRFWQMPKTPCSSAASHRID</sequence>
<dbReference type="GO" id="GO:0005516">
    <property type="term" value="F:calmodulin binding"/>
    <property type="evidence" value="ECO:0007669"/>
    <property type="project" value="InterPro"/>
</dbReference>
<organism evidence="5 6">
    <name type="scientific">Cylicocyclus nassatus</name>
    <name type="common">Nematode worm</name>
    <dbReference type="NCBI Taxonomy" id="53992"/>
    <lineage>
        <taxon>Eukaryota</taxon>
        <taxon>Metazoa</taxon>
        <taxon>Ecdysozoa</taxon>
        <taxon>Nematoda</taxon>
        <taxon>Chromadorea</taxon>
        <taxon>Rhabditida</taxon>
        <taxon>Rhabditina</taxon>
        <taxon>Rhabditomorpha</taxon>
        <taxon>Strongyloidea</taxon>
        <taxon>Strongylidae</taxon>
        <taxon>Cylicocyclus</taxon>
    </lineage>
</organism>
<feature type="region of interest" description="Disordered" evidence="3">
    <location>
        <begin position="526"/>
        <end position="580"/>
    </location>
</feature>
<evidence type="ECO:0000313" key="5">
    <source>
        <dbReference type="EMBL" id="CAJ0608813.1"/>
    </source>
</evidence>
<dbReference type="InterPro" id="IPR032940">
    <property type="entry name" value="CAMSAP"/>
</dbReference>
<keyword evidence="1" id="KW-0493">Microtubule</keyword>
<dbReference type="SMART" id="SM01051">
    <property type="entry name" value="CAMSAP_CKK"/>
    <property type="match status" value="1"/>
</dbReference>
<feature type="compositionally biased region" description="Polar residues" evidence="3">
    <location>
        <begin position="568"/>
        <end position="580"/>
    </location>
</feature>
<dbReference type="GO" id="GO:0051011">
    <property type="term" value="F:microtubule minus-end binding"/>
    <property type="evidence" value="ECO:0007669"/>
    <property type="project" value="TreeGrafter"/>
</dbReference>
<dbReference type="Pfam" id="PF08683">
    <property type="entry name" value="CAMSAP_CKK"/>
    <property type="match status" value="1"/>
</dbReference>
<evidence type="ECO:0000313" key="6">
    <source>
        <dbReference type="Proteomes" id="UP001176961"/>
    </source>
</evidence>
<dbReference type="PANTHER" id="PTHR21595">
    <property type="entry name" value="PATRONIN"/>
    <property type="match status" value="1"/>
</dbReference>
<gene>
    <name evidence="5" type="ORF">CYNAS_LOCUS20796</name>
</gene>
<evidence type="ECO:0000256" key="2">
    <source>
        <dbReference type="SAM" id="Coils"/>
    </source>
</evidence>
<feature type="compositionally biased region" description="Basic and acidic residues" evidence="3">
    <location>
        <begin position="110"/>
        <end position="121"/>
    </location>
</feature>
<feature type="coiled-coil region" evidence="2">
    <location>
        <begin position="478"/>
        <end position="505"/>
    </location>
</feature>
<dbReference type="SUPFAM" id="SSF50346">
    <property type="entry name" value="PRC-barrel domain"/>
    <property type="match status" value="1"/>
</dbReference>
<dbReference type="InterPro" id="IPR038209">
    <property type="entry name" value="CKK_dom_sf"/>
</dbReference>
<comment type="domain">
    <text evidence="1">The CKK domain binds microtubules.</text>
</comment>
<protein>
    <recommendedName>
        <fullName evidence="4">CKK domain-containing protein</fullName>
    </recommendedName>
</protein>
<feature type="compositionally biased region" description="Polar residues" evidence="3">
    <location>
        <begin position="346"/>
        <end position="364"/>
    </location>
</feature>
<comment type="caution">
    <text evidence="5">The sequence shown here is derived from an EMBL/GenBank/DDBJ whole genome shotgun (WGS) entry which is preliminary data.</text>
</comment>
<dbReference type="Gene3D" id="3.10.20.360">
    <property type="entry name" value="CKK domain"/>
    <property type="match status" value="1"/>
</dbReference>
<evidence type="ECO:0000256" key="3">
    <source>
        <dbReference type="SAM" id="MobiDB-lite"/>
    </source>
</evidence>